<feature type="repeat" description="TPR" evidence="3">
    <location>
        <begin position="1323"/>
        <end position="1356"/>
    </location>
</feature>
<dbReference type="InterPro" id="IPR006597">
    <property type="entry name" value="Sel1-like"/>
</dbReference>
<dbReference type="PANTHER" id="PTHR44858">
    <property type="entry name" value="TETRATRICOPEPTIDE REPEAT PROTEIN 6"/>
    <property type="match status" value="1"/>
</dbReference>
<keyword evidence="2 3" id="KW-0802">TPR repeat</keyword>
<feature type="repeat" description="TPR" evidence="3">
    <location>
        <begin position="1083"/>
        <end position="1116"/>
    </location>
</feature>
<feature type="repeat" description="TPR" evidence="3">
    <location>
        <begin position="1745"/>
        <end position="1778"/>
    </location>
</feature>
<feature type="repeat" description="TPR" evidence="3">
    <location>
        <begin position="1221"/>
        <end position="1254"/>
    </location>
</feature>
<dbReference type="Pfam" id="PF13432">
    <property type="entry name" value="TPR_16"/>
    <property type="match status" value="1"/>
</dbReference>
<feature type="region of interest" description="Disordered" evidence="4">
    <location>
        <begin position="387"/>
        <end position="409"/>
    </location>
</feature>
<comment type="caution">
    <text evidence="5">The sequence shown here is derived from an EMBL/GenBank/DDBJ whole genome shotgun (WGS) entry which is preliminary data.</text>
</comment>
<proteinExistence type="predicted"/>
<evidence type="ECO:0000256" key="2">
    <source>
        <dbReference type="ARBA" id="ARBA00022803"/>
    </source>
</evidence>
<evidence type="ECO:0000313" key="6">
    <source>
        <dbReference type="Proteomes" id="UP000585614"/>
    </source>
</evidence>
<dbReference type="SMART" id="SM00028">
    <property type="entry name" value="TPR"/>
    <property type="match status" value="25"/>
</dbReference>
<accession>A0A7J7XSK5</accession>
<feature type="repeat" description="TPR" evidence="3">
    <location>
        <begin position="1049"/>
        <end position="1082"/>
    </location>
</feature>
<dbReference type="PROSITE" id="PS50005">
    <property type="entry name" value="TPR"/>
    <property type="match status" value="12"/>
</dbReference>
<dbReference type="InterPro" id="IPR050498">
    <property type="entry name" value="Ycf3"/>
</dbReference>
<feature type="region of interest" description="Disordered" evidence="4">
    <location>
        <begin position="234"/>
        <end position="253"/>
    </location>
</feature>
<keyword evidence="1" id="KW-0677">Repeat</keyword>
<dbReference type="InterPro" id="IPR011990">
    <property type="entry name" value="TPR-like_helical_dom_sf"/>
</dbReference>
<feature type="repeat" description="TPR" evidence="3">
    <location>
        <begin position="982"/>
        <end position="1015"/>
    </location>
</feature>
<dbReference type="Pfam" id="PF13181">
    <property type="entry name" value="TPR_8"/>
    <property type="match status" value="4"/>
</dbReference>
<dbReference type="InterPro" id="IPR019734">
    <property type="entry name" value="TPR_rpt"/>
</dbReference>
<feature type="region of interest" description="Disordered" evidence="4">
    <location>
        <begin position="189"/>
        <end position="214"/>
    </location>
</feature>
<feature type="compositionally biased region" description="Basic and acidic residues" evidence="4">
    <location>
        <begin position="391"/>
        <end position="407"/>
    </location>
</feature>
<dbReference type="Pfam" id="PF13414">
    <property type="entry name" value="TPR_11"/>
    <property type="match status" value="1"/>
</dbReference>
<organism evidence="5 6">
    <name type="scientific">Rhinolophus ferrumequinum</name>
    <name type="common">Greater horseshoe bat</name>
    <dbReference type="NCBI Taxonomy" id="59479"/>
    <lineage>
        <taxon>Eukaryota</taxon>
        <taxon>Metazoa</taxon>
        <taxon>Chordata</taxon>
        <taxon>Craniata</taxon>
        <taxon>Vertebrata</taxon>
        <taxon>Euteleostomi</taxon>
        <taxon>Mammalia</taxon>
        <taxon>Eutheria</taxon>
        <taxon>Laurasiatheria</taxon>
        <taxon>Chiroptera</taxon>
        <taxon>Yinpterochiroptera</taxon>
        <taxon>Rhinolophoidea</taxon>
        <taxon>Rhinolophidae</taxon>
        <taxon>Rhinolophinae</taxon>
        <taxon>Rhinolophus</taxon>
    </lineage>
</organism>
<feature type="repeat" description="TPR" evidence="3">
    <location>
        <begin position="1539"/>
        <end position="1572"/>
    </location>
</feature>
<name>A0A7J7XSK5_RHIFE</name>
<feature type="repeat" description="TPR" evidence="3">
    <location>
        <begin position="1711"/>
        <end position="1744"/>
    </location>
</feature>
<feature type="region of interest" description="Disordered" evidence="4">
    <location>
        <begin position="425"/>
        <end position="451"/>
    </location>
</feature>
<feature type="repeat" description="TPR" evidence="3">
    <location>
        <begin position="914"/>
        <end position="947"/>
    </location>
</feature>
<feature type="repeat" description="TPR" evidence="3">
    <location>
        <begin position="1813"/>
        <end position="1846"/>
    </location>
</feature>
<evidence type="ECO:0000313" key="5">
    <source>
        <dbReference type="EMBL" id="KAF6352701.1"/>
    </source>
</evidence>
<evidence type="ECO:0000256" key="4">
    <source>
        <dbReference type="SAM" id="MobiDB-lite"/>
    </source>
</evidence>
<dbReference type="PROSITE" id="PS50293">
    <property type="entry name" value="TPR_REGION"/>
    <property type="match status" value="2"/>
</dbReference>
<dbReference type="Pfam" id="PF00515">
    <property type="entry name" value="TPR_1"/>
    <property type="match status" value="3"/>
</dbReference>
<dbReference type="SUPFAM" id="SSF48452">
    <property type="entry name" value="TPR-like"/>
    <property type="match status" value="4"/>
</dbReference>
<feature type="region of interest" description="Disordered" evidence="4">
    <location>
        <begin position="63"/>
        <end position="84"/>
    </location>
</feature>
<feature type="compositionally biased region" description="Basic and acidic residues" evidence="4">
    <location>
        <begin position="425"/>
        <end position="440"/>
    </location>
</feature>
<dbReference type="PANTHER" id="PTHR44858:SF1">
    <property type="entry name" value="UDP-N-ACETYLGLUCOSAMINE--PEPTIDE N-ACETYLGLUCOSAMINYLTRANSFERASE SPINDLY-RELATED"/>
    <property type="match status" value="1"/>
</dbReference>
<protein>
    <submittedName>
        <fullName evidence="5">Tetratricopeptide repeat domain 6</fullName>
    </submittedName>
</protein>
<feature type="repeat" description="TPR" evidence="3">
    <location>
        <begin position="1644"/>
        <end position="1677"/>
    </location>
</feature>
<dbReference type="Gene3D" id="1.25.40.10">
    <property type="entry name" value="Tetratricopeptide repeat domain"/>
    <property type="match status" value="10"/>
</dbReference>
<gene>
    <name evidence="5" type="ORF">mRhiFer1_017757</name>
</gene>
<dbReference type="SMART" id="SM00671">
    <property type="entry name" value="SEL1"/>
    <property type="match status" value="4"/>
</dbReference>
<evidence type="ECO:0000256" key="3">
    <source>
        <dbReference type="PROSITE-ProRule" id="PRU00339"/>
    </source>
</evidence>
<evidence type="ECO:0000256" key="1">
    <source>
        <dbReference type="ARBA" id="ARBA00022737"/>
    </source>
</evidence>
<dbReference type="EMBL" id="JACAGC010000008">
    <property type="protein sequence ID" value="KAF6352701.1"/>
    <property type="molecule type" value="Genomic_DNA"/>
</dbReference>
<feature type="repeat" description="TPR" evidence="3">
    <location>
        <begin position="1367"/>
        <end position="1400"/>
    </location>
</feature>
<reference evidence="5 6" key="1">
    <citation type="journal article" date="2020" name="Nature">
        <title>Six reference-quality genomes reveal evolution of bat adaptations.</title>
        <authorList>
            <person name="Jebb D."/>
            <person name="Huang Z."/>
            <person name="Pippel M."/>
            <person name="Hughes G.M."/>
            <person name="Lavrichenko K."/>
            <person name="Devanna P."/>
            <person name="Winkler S."/>
            <person name="Jermiin L.S."/>
            <person name="Skirmuntt E.C."/>
            <person name="Katzourakis A."/>
            <person name="Burkitt-Gray L."/>
            <person name="Ray D.A."/>
            <person name="Sullivan K.A.M."/>
            <person name="Roscito J.G."/>
            <person name="Kirilenko B.M."/>
            <person name="Davalos L.M."/>
            <person name="Corthals A.P."/>
            <person name="Power M.L."/>
            <person name="Jones G."/>
            <person name="Ransome R.D."/>
            <person name="Dechmann D.K.N."/>
            <person name="Locatelli A.G."/>
            <person name="Puechmaille S.J."/>
            <person name="Fedrigo O."/>
            <person name="Jarvis E.D."/>
            <person name="Hiller M."/>
            <person name="Vernes S.C."/>
            <person name="Myers E.W."/>
            <person name="Teeling E.C."/>
        </authorList>
    </citation>
    <scope>NUCLEOTIDE SEQUENCE [LARGE SCALE GENOMIC DNA]</scope>
    <source>
        <strain evidence="5">MRhiFer1</strain>
        <tissue evidence="5">Lung</tissue>
    </source>
</reference>
<sequence length="1881" mass="215918">MSTTSKHFGLTCKEELYMFKEFEKVRRETKKDYLRFKEKLISKPAVDEVPVCGLQAPGPVRSWEKGGVSSIGHQKPSRSPWAKGPVTPYAALLREAPRGAARPPGPREGAAPWKTGPFRLQDFYLRSSAFLRYRPLKKPPVIATTAGTSRPMVLMPPPAPREKPAARWGRRIAQLTGAKLVLPPAPAPRYDAKLEPAPPAGARKVKDGKGEEENVDAAIRRKRVRIRTHFLQEGAARKPRESAGSFSKTDRESVQLSDRWQAVPQAPLPVRVIPTSIEEIIASLQSEAQLASDRTIKELIQSILGQSYDFKMEDISLMGKMYWQKTSQMQTEQGLQMSIEEPQMNVFEELPEATSNILQIEQEDVLEWGASEAEMMVYKPQETFEIQPADESSKPLEDEQPTRDSKVAKQVSVKVKSSKLLRIRGEEIKRTQKSKSEIPPKRKPTKSLRDQKLPKIKIPQDYPTPTLHDLCTTVPARELPVDLCLASRVYHTADRKGHSALLDLFGDSVLDDHSTAEEQRDRVLQGIPVMGDTHGYVPVLSTTPRTPPELSQGIRQCARQPHLQLLGEEMSAYPGFTKLFWSVTSPKFSVPVSVMKETLYPKYESIQASRILIEKFSSESKESVTTLNQQSTSLRFLMLRKSLSFDNIPKCFSTQSPQLKRVKSAEELRKAGTITPLEIKDDMQNHIKEVKFQKAKELERQMIELNEIEESHSVKRSIDTILDSMQHNHSMRNLSLSLIEASRKAGISYIVYPRKKKMKRKKGLKLSKLSSILNDLSKPSKILKRSMSHGILPGQKKYMLKVPLYERQLKCPSLPSCLNFDKFAQSERGIPENSDPRAWVIDLFSKYKPQKTTSREKDIKILFPKDLSKEVKEPPKLELSDSLEPDLPPEVIKHYESEVEILTEEINNKKMYTAFSYCRRGAIYRKLGKLQSAMNDLQEAILLEPLFLNAYWHRHLIYLFQDKINEALDDLNYINKYNKNNAEAYLSKAEIYREKKDITLAILNYSQAIKCKPTDADTYFRRGEMYEITNKVLAIDDFSKCIFYDPKRIDALLKRGMFYYENENWNAVIQDFTALLNVDPQNSEARTYRGTAYFKRHFDKQATEDFSVAIHLDPNNWLALYYRACLFRKSNPLRALQDYSVSALINDGYENFSCFLHRGILYADLKLWLLAICDFETVIYLERTVTLAYINIGLIHLLHLGDYIEATWYFSEAIRLDPSYIQSYICLADTYYKLHNLKRAVRELSRAIHLQPDGIQLYIIRGQYLLMMKCYALAKFTIYQVAEMNKGVIELSPIQQALIYSFCENHDKAIQVLNRITLNKPEITMYNLLAKAQMKAKRYKEAVIIFKKALEVFSHSHKGPNAIEASVDCLYNLGLCYMEEDNLQMAVDSFTKAVKANPNFAGGFYQRGLCKVKLQKESSILDFNRAITLDPKYYEAYLSRVAFYAMKGRYSKAILNCNEAIKIFPQSVRAYLYRGILKYSYKVYKLAIADLTKAINMYKNNYIAFYHRALCYTKISELRMALTDYGIVLLLDPGETVTLNTFINRGLIYEELEQYSFASEDFKQAALISKTNVNLCRATAMCYHRNKEFEEAVHFFTWALNIDPCFPDAYIGRGNSYMEYGHDEATKQAQKDFLRALHFNPTYTKARISLGYNLQAQGKFQKAWNHFTIAIEVDPKSYLAYEGRAMVCLQMGDNFAAIQDINTAIKINTTAEFLTNRGVTYEFMGQQQNAMKDYQAAISLNPTYSLAYYNAGNVYFRHRQYSQASDYFSKALKFNPENECATMNRAIANIILKKYEEAREDFAKVVESCPFWAAVYFNRAQFYCSLKQYELAEEDLSKALSLKPNDALIYNRRAEVRGKIGVIEEAIADYNQALDLQEYAQ</sequence>
<dbReference type="Proteomes" id="UP000585614">
    <property type="component" value="Unassembled WGS sequence"/>
</dbReference>